<organism evidence="7 8">
    <name type="scientific">Astyanax mexicanus</name>
    <name type="common">Blind cave fish</name>
    <name type="synonym">Astyanax fasciatus mexicanus</name>
    <dbReference type="NCBI Taxonomy" id="7994"/>
    <lineage>
        <taxon>Eukaryota</taxon>
        <taxon>Metazoa</taxon>
        <taxon>Chordata</taxon>
        <taxon>Craniata</taxon>
        <taxon>Vertebrata</taxon>
        <taxon>Euteleostomi</taxon>
        <taxon>Actinopterygii</taxon>
        <taxon>Neopterygii</taxon>
        <taxon>Teleostei</taxon>
        <taxon>Ostariophysi</taxon>
        <taxon>Characiformes</taxon>
        <taxon>Characoidei</taxon>
        <taxon>Acestrorhamphidae</taxon>
        <taxon>Acestrorhamphinae</taxon>
        <taxon>Astyanax</taxon>
    </lineage>
</organism>
<dbReference type="FunFam" id="1.20.1070.10:FF:000096">
    <property type="entry name" value="Odorant receptor 131-2"/>
    <property type="match status" value="3"/>
</dbReference>
<dbReference type="InterPro" id="IPR052921">
    <property type="entry name" value="GPCR1_Superfamily_Member"/>
</dbReference>
<comment type="caution">
    <text evidence="7">The sequence shown here is derived from an EMBL/GenBank/DDBJ whole genome shotgun (WGS) entry which is preliminary data.</text>
</comment>
<dbReference type="GO" id="GO:0005549">
    <property type="term" value="F:odorant binding"/>
    <property type="evidence" value="ECO:0007669"/>
    <property type="project" value="TreeGrafter"/>
</dbReference>
<dbReference type="PANTHER" id="PTHR26451:SF998">
    <property type="entry name" value="ODORANT RECEPTOR-RELATED"/>
    <property type="match status" value="1"/>
</dbReference>
<dbReference type="PROSITE" id="PS50262">
    <property type="entry name" value="G_PROTEIN_RECEP_F1_2"/>
    <property type="match status" value="3"/>
</dbReference>
<feature type="transmembrane region" description="Helical" evidence="5">
    <location>
        <begin position="227"/>
        <end position="251"/>
    </location>
</feature>
<feature type="transmembrane region" description="Helical" evidence="5">
    <location>
        <begin position="731"/>
        <end position="754"/>
    </location>
</feature>
<dbReference type="SUPFAM" id="SSF81321">
    <property type="entry name" value="Family A G protein-coupled receptor-like"/>
    <property type="match status" value="3"/>
</dbReference>
<feature type="domain" description="G-protein coupled receptors family 1 profile" evidence="6">
    <location>
        <begin position="327"/>
        <end position="572"/>
    </location>
</feature>
<dbReference type="PANTHER" id="PTHR26451">
    <property type="entry name" value="G_PROTEIN_RECEP_F1_2 DOMAIN-CONTAINING PROTEIN"/>
    <property type="match status" value="1"/>
</dbReference>
<feature type="transmembrane region" description="Helical" evidence="5">
    <location>
        <begin position="189"/>
        <end position="207"/>
    </location>
</feature>
<evidence type="ECO:0000256" key="1">
    <source>
        <dbReference type="ARBA" id="ARBA00004370"/>
    </source>
</evidence>
<feature type="transmembrane region" description="Helical" evidence="5">
    <location>
        <begin position="84"/>
        <end position="103"/>
    </location>
</feature>
<feature type="domain" description="G-protein coupled receptors family 1 profile" evidence="6">
    <location>
        <begin position="631"/>
        <end position="876"/>
    </location>
</feature>
<dbReference type="AlphaFoldDB" id="A0A8T2M7I1"/>
<feature type="transmembrane region" description="Helical" evidence="5">
    <location>
        <begin position="347"/>
        <end position="369"/>
    </location>
</feature>
<evidence type="ECO:0000256" key="2">
    <source>
        <dbReference type="ARBA" id="ARBA00022692"/>
    </source>
</evidence>
<keyword evidence="2 5" id="KW-0812">Transmembrane</keyword>
<feature type="transmembrane region" description="Helical" evidence="5">
    <location>
        <begin position="263"/>
        <end position="283"/>
    </location>
</feature>
<dbReference type="InterPro" id="IPR017452">
    <property type="entry name" value="GPCR_Rhodpsn_7TM"/>
</dbReference>
<evidence type="ECO:0000256" key="3">
    <source>
        <dbReference type="ARBA" id="ARBA00022989"/>
    </source>
</evidence>
<feature type="transmembrane region" description="Helical" evidence="5">
    <location>
        <begin position="858"/>
        <end position="878"/>
    </location>
</feature>
<feature type="transmembrane region" description="Helical" evidence="5">
    <location>
        <begin position="518"/>
        <end position="542"/>
    </location>
</feature>
<sequence length="912" mass="105987">MNFSKYSNITQTNGRDTSALAMTIIVVALYVSINYINVMLVHTFFKHEIFTENPRYILFIHMVLNDLIQLNIAVLLYIITYIVFLMNVSLCCFLLMIAVFTTLNTPLNLAGMAVERYIAVCKPLHHTHICTVRRTYILIGLIWVLSVITILPDLFVLLTTEPLSFFYSTISCHQDILFHHPYLVEKKNISNLVYFSFVWLTLFYTYFRIMFAAKATGADARKARNTILLHGLQLVLCMFTYTGPLLHSLLVSLFPNYVSELRIIHYLFVYILPRFISPIVYGLRDKILCSYLKKHMFNTQTTGRDSYATAVAKNVIVAALYVTINYINGTLVHTFFKHEIFTENPRYILFIHMVLNDMIQLTMAVLLYIISYIFFTMNVSLCCLIVMLVVFTTLNTPLNLAGMAVERYIAVCKPLHHTQICTVRRTYILIGLIWVFSAISILPDLFILLATEPLYYFLSTIICSRDLVFRHRYLIEKKNISHLVYLSFVWLTLFYTYFRIMFAAKATGADARKARNTILLHGLQLVLCMFTFIVPLFESLLLSLFPLLKNDIRFTIYVFVQILPRFISPVVYGLRDQMFRKYLETYFLYMAHKKSNKIKTQPIPSISQDSYATAVAKNVIVAALYVTINYINGTLVHTFFKHEIFTENPRYILFIHMVLNDMIQLTMAVLLYIISYIFFTMNVSLCCLIVMIAMFTTLNTPLNLAGMAVERYIAVCKPLHHTQICTVRRTYILIGLIWVFSAISILPDLFILLATEPLYYFLSTIICSRDLVFRHRYLIEKKNISHLVYLSFVWLTLFYTYFRIMFAAKATGADARKARNTILLHGLQLVLCMFTFIVPLFESLLLSLFPLLKNDIRFTIYVFVQILPGFISPVVYGLRDQMFRKYLETHFLYMAHKKSNKIKTQPIPSISQ</sequence>
<dbReference type="Gene3D" id="1.20.1070.10">
    <property type="entry name" value="Rhodopsin 7-helix transmembrane proteins"/>
    <property type="match status" value="3"/>
</dbReference>
<dbReference type="Pfam" id="PF00001">
    <property type="entry name" value="7tm_1"/>
    <property type="match status" value="3"/>
</dbReference>
<dbReference type="GO" id="GO:0016020">
    <property type="term" value="C:membrane"/>
    <property type="evidence" value="ECO:0007669"/>
    <property type="project" value="UniProtKB-SubCell"/>
</dbReference>
<keyword evidence="4 5" id="KW-0472">Membrane</keyword>
<protein>
    <recommendedName>
        <fullName evidence="6">G-protein coupled receptors family 1 profile domain-containing protein</fullName>
    </recommendedName>
</protein>
<evidence type="ECO:0000313" key="8">
    <source>
        <dbReference type="Proteomes" id="UP000752171"/>
    </source>
</evidence>
<feature type="transmembrane region" description="Helical" evidence="5">
    <location>
        <begin position="784"/>
        <end position="802"/>
    </location>
</feature>
<gene>
    <name evidence="7" type="ORF">AMEX_G7738</name>
</gene>
<dbReference type="Proteomes" id="UP000752171">
    <property type="component" value="Unassembled WGS sequence"/>
</dbReference>
<feature type="transmembrane region" description="Helical" evidence="5">
    <location>
        <begin position="554"/>
        <end position="574"/>
    </location>
</feature>
<name>A0A8T2M7I1_ASTMX</name>
<feature type="transmembrane region" description="Helical" evidence="5">
    <location>
        <begin position="679"/>
        <end position="698"/>
    </location>
</feature>
<evidence type="ECO:0000256" key="4">
    <source>
        <dbReference type="ARBA" id="ARBA00023136"/>
    </source>
</evidence>
<feature type="transmembrane region" description="Helical" evidence="5">
    <location>
        <begin position="427"/>
        <end position="450"/>
    </location>
</feature>
<keyword evidence="3 5" id="KW-1133">Transmembrane helix</keyword>
<dbReference type="GO" id="GO:0004984">
    <property type="term" value="F:olfactory receptor activity"/>
    <property type="evidence" value="ECO:0007669"/>
    <property type="project" value="TreeGrafter"/>
</dbReference>
<evidence type="ECO:0000313" key="7">
    <source>
        <dbReference type="EMBL" id="KAG9277705.1"/>
    </source>
</evidence>
<feature type="transmembrane region" description="Helical" evidence="5">
    <location>
        <begin position="57"/>
        <end position="78"/>
    </location>
</feature>
<feature type="transmembrane region" description="Helical" evidence="5">
    <location>
        <begin position="822"/>
        <end position="846"/>
    </location>
</feature>
<feature type="transmembrane region" description="Helical" evidence="5">
    <location>
        <begin position="20"/>
        <end position="45"/>
    </location>
</feature>
<feature type="transmembrane region" description="Helical" evidence="5">
    <location>
        <begin position="375"/>
        <end position="394"/>
    </location>
</feature>
<feature type="transmembrane region" description="Helical" evidence="5">
    <location>
        <begin position="136"/>
        <end position="158"/>
    </location>
</feature>
<evidence type="ECO:0000259" key="6">
    <source>
        <dbReference type="PROSITE" id="PS50262"/>
    </source>
</evidence>
<dbReference type="EMBL" id="JAICCE010000005">
    <property type="protein sequence ID" value="KAG9277705.1"/>
    <property type="molecule type" value="Genomic_DNA"/>
</dbReference>
<proteinExistence type="predicted"/>
<comment type="subcellular location">
    <subcellularLocation>
        <location evidence="1">Membrane</location>
    </subcellularLocation>
</comment>
<accession>A0A8T2M7I1</accession>
<dbReference type="InterPro" id="IPR000276">
    <property type="entry name" value="GPCR_Rhodpsn"/>
</dbReference>
<feature type="domain" description="G-protein coupled receptors family 1 profile" evidence="6">
    <location>
        <begin position="36"/>
        <end position="281"/>
    </location>
</feature>
<dbReference type="PRINTS" id="PR00237">
    <property type="entry name" value="GPCRRHODOPSN"/>
</dbReference>
<dbReference type="GO" id="GO:0004930">
    <property type="term" value="F:G protein-coupled receptor activity"/>
    <property type="evidence" value="ECO:0007669"/>
    <property type="project" value="InterPro"/>
</dbReference>
<feature type="transmembrane region" description="Helical" evidence="5">
    <location>
        <begin position="480"/>
        <end position="498"/>
    </location>
</feature>
<evidence type="ECO:0000256" key="5">
    <source>
        <dbReference type="SAM" id="Phobius"/>
    </source>
</evidence>
<reference evidence="7 8" key="1">
    <citation type="submission" date="2021-07" db="EMBL/GenBank/DDBJ databases">
        <authorList>
            <person name="Imarazene B."/>
            <person name="Zahm M."/>
            <person name="Klopp C."/>
            <person name="Cabau C."/>
            <person name="Beille S."/>
            <person name="Jouanno E."/>
            <person name="Castinel A."/>
            <person name="Lluch J."/>
            <person name="Gil L."/>
            <person name="Kuchtly C."/>
            <person name="Lopez Roques C."/>
            <person name="Donnadieu C."/>
            <person name="Parrinello H."/>
            <person name="Journot L."/>
            <person name="Du K."/>
            <person name="Schartl M."/>
            <person name="Retaux S."/>
            <person name="Guiguen Y."/>
        </authorList>
    </citation>
    <scope>NUCLEOTIDE SEQUENCE [LARGE SCALE GENOMIC DNA]</scope>
    <source>
        <strain evidence="7">Pach_M1</strain>
        <tissue evidence="7">Testis</tissue>
    </source>
</reference>
<dbReference type="CDD" id="cd00637">
    <property type="entry name" value="7tm_classA_rhodopsin-like"/>
    <property type="match status" value="3"/>
</dbReference>